<dbReference type="CDD" id="cd13868">
    <property type="entry name" value="CuRO_2_CotA_like"/>
    <property type="match status" value="1"/>
</dbReference>
<feature type="chain" id="PRO_5028093069" evidence="2">
    <location>
        <begin position="20"/>
        <end position="655"/>
    </location>
</feature>
<evidence type="ECO:0000313" key="5">
    <source>
        <dbReference type="Proteomes" id="UP000556026"/>
    </source>
</evidence>
<dbReference type="GO" id="GO:0016491">
    <property type="term" value="F:oxidoreductase activity"/>
    <property type="evidence" value="ECO:0007669"/>
    <property type="project" value="InterPro"/>
</dbReference>
<dbReference type="PANTHER" id="PTHR48267:SF1">
    <property type="entry name" value="BILIRUBIN OXIDASE"/>
    <property type="match status" value="1"/>
</dbReference>
<dbReference type="Pfam" id="PF07731">
    <property type="entry name" value="Cu-oxidase_2"/>
    <property type="match status" value="1"/>
</dbReference>
<dbReference type="InterPro" id="IPR045087">
    <property type="entry name" value="Cu-oxidase_fam"/>
</dbReference>
<feature type="region of interest" description="Disordered" evidence="1">
    <location>
        <begin position="561"/>
        <end position="611"/>
    </location>
</feature>
<gene>
    <name evidence="4" type="primary">cotA_1</name>
    <name evidence="4" type="ORF">GMST_18730</name>
</gene>
<keyword evidence="2" id="KW-0732">Signal</keyword>
<dbReference type="PANTHER" id="PTHR48267">
    <property type="entry name" value="CUPREDOXIN SUPERFAMILY PROTEIN"/>
    <property type="match status" value="1"/>
</dbReference>
<evidence type="ECO:0000256" key="2">
    <source>
        <dbReference type="SAM" id="SignalP"/>
    </source>
</evidence>
<keyword evidence="5" id="KW-1185">Reference proteome</keyword>
<dbReference type="InterPro" id="IPR011706">
    <property type="entry name" value="Cu-oxidase_C"/>
</dbReference>
<evidence type="ECO:0000259" key="3">
    <source>
        <dbReference type="Pfam" id="PF07731"/>
    </source>
</evidence>
<proteinExistence type="predicted"/>
<sequence>MKRRSVFLFLCLWALLVAGCGKSSPGTVVQASSGKDLLDPLALQQFANDLPLIPIAVPDTTTVPGAESYTVVAEQSAGYDFGLRKKDGSEFVNPATGAPIRTTVWGYTTNGIKAGYLGATIEARSTLPGETGKPVQVKYLNNLRSPSGQLLVKHLLTVDPTLGGANMGDPEIRIVTHLHGGHVAPEFDGHPEAWITNNPAASGLPADPVSGRPERPASNTVSYRYTNDQPANQLWYHDHAMGITRLNVYAGLAANYLLRDSSEDALNLPRGAYEIPLVIQDKSFNEDGSLHCDSNALLNPDGNQVTLDGKPVFSSNPEFFGNVITVNGKAWPKLEVEPRKYRFRMLNGSDSRFYHIWLERSDGLPIPAGAITQIGNDGGLLPAAVSGIGSQEEHGLLLALAERADLIVDFSKFPAGTKITVRNDAATPYPSGSEVNPATTGRIMQFRVTKPLAQADTSQLPANPRALSALAAPDNVRLVDLQETEENGAYLYDPMTGSISKRLKILLNGLPFDAPVTENIRLNDVEDWIIINNTVDMHPMHLHLVHFEVIEKGSITPGAYTPADGAGGMPQVAPGGLRPSTNPDGTAADADSPYTVQPQEGGLKDTVRVPPADDLLGSQGYVRVRAKFDLIGTYMWHCHILAHEDHEMMRPFRVQ</sequence>
<dbReference type="SUPFAM" id="SSF49503">
    <property type="entry name" value="Cupredoxins"/>
    <property type="match status" value="3"/>
</dbReference>
<dbReference type="InterPro" id="IPR008972">
    <property type="entry name" value="Cupredoxin"/>
</dbReference>
<name>A0A6V8MHS6_9BACT</name>
<feature type="signal peptide" evidence="2">
    <location>
        <begin position="1"/>
        <end position="19"/>
    </location>
</feature>
<keyword evidence="4" id="KW-0946">Virion</keyword>
<evidence type="ECO:0000313" key="4">
    <source>
        <dbReference type="EMBL" id="GFO59548.1"/>
    </source>
</evidence>
<accession>A0A6V8MHS6</accession>
<dbReference type="EMBL" id="BLXX01000004">
    <property type="protein sequence ID" value="GFO59548.1"/>
    <property type="molecule type" value="Genomic_DNA"/>
</dbReference>
<dbReference type="Gene3D" id="2.60.40.420">
    <property type="entry name" value="Cupredoxins - blue copper proteins"/>
    <property type="match status" value="3"/>
</dbReference>
<dbReference type="GO" id="GO:0005507">
    <property type="term" value="F:copper ion binding"/>
    <property type="evidence" value="ECO:0007669"/>
    <property type="project" value="InterPro"/>
</dbReference>
<evidence type="ECO:0000256" key="1">
    <source>
        <dbReference type="SAM" id="MobiDB-lite"/>
    </source>
</evidence>
<dbReference type="RefSeq" id="WP_183354367.1">
    <property type="nucleotide sequence ID" value="NZ_BLXX01000004.1"/>
</dbReference>
<keyword evidence="4" id="KW-0167">Capsid protein</keyword>
<dbReference type="Proteomes" id="UP000556026">
    <property type="component" value="Unassembled WGS sequence"/>
</dbReference>
<feature type="domain" description="Plastocyanin-like" evidence="3">
    <location>
        <begin position="500"/>
        <end position="654"/>
    </location>
</feature>
<protein>
    <submittedName>
        <fullName evidence="4">Spore coat protein</fullName>
    </submittedName>
</protein>
<organism evidence="4 5">
    <name type="scientific">Geomonas silvestris</name>
    <dbReference type="NCBI Taxonomy" id="2740184"/>
    <lineage>
        <taxon>Bacteria</taxon>
        <taxon>Pseudomonadati</taxon>
        <taxon>Thermodesulfobacteriota</taxon>
        <taxon>Desulfuromonadia</taxon>
        <taxon>Geobacterales</taxon>
        <taxon>Geobacteraceae</taxon>
        <taxon>Geomonas</taxon>
    </lineage>
</organism>
<dbReference type="CDD" id="cd13844">
    <property type="entry name" value="CuRO_1_BOD_CotA_like"/>
    <property type="match status" value="1"/>
</dbReference>
<reference evidence="5" key="1">
    <citation type="submission" date="2020-06" db="EMBL/GenBank/DDBJ databases">
        <title>Draft genomic sequence of Geomonas sp. Red330.</title>
        <authorList>
            <person name="Itoh H."/>
            <person name="Zhenxing X."/>
            <person name="Ushijima N."/>
            <person name="Masuda Y."/>
            <person name="Shiratori Y."/>
            <person name="Senoo K."/>
        </authorList>
    </citation>
    <scope>NUCLEOTIDE SEQUENCE [LARGE SCALE GENOMIC DNA]</scope>
    <source>
        <strain evidence="5">Red330</strain>
    </source>
</reference>
<dbReference type="PROSITE" id="PS51257">
    <property type="entry name" value="PROKAR_LIPOPROTEIN"/>
    <property type="match status" value="1"/>
</dbReference>
<dbReference type="AlphaFoldDB" id="A0A6V8MHS6"/>
<comment type="caution">
    <text evidence="4">The sequence shown here is derived from an EMBL/GenBank/DDBJ whole genome shotgun (WGS) entry which is preliminary data.</text>
</comment>